<protein>
    <submittedName>
        <fullName evidence="1">Uncharacterized protein</fullName>
    </submittedName>
</protein>
<dbReference type="RefSeq" id="WP_167860898.1">
    <property type="nucleotide sequence ID" value="NZ_CP064931.1"/>
</dbReference>
<gene>
    <name evidence="1" type="ORF">HER27_000920</name>
</gene>
<evidence type="ECO:0000313" key="1">
    <source>
        <dbReference type="EMBL" id="QPK09177.1"/>
    </source>
</evidence>
<dbReference type="EMBL" id="CP064931">
    <property type="protein sequence ID" value="QPK09177.1"/>
    <property type="molecule type" value="Genomic_DNA"/>
</dbReference>
<sequence length="167" mass="18647">MGKIGYGAAQLQSAEIMQRLRKQATHPTRVATLDRLETAVAAITSGNAFQLARQHNRDTTRFRPSRKKIIAEDVGEFVRLRQFIEGSKTTWTGPTADFIRHDKDISLYLAAVTCELNHVATGNRKRGKGSLSAEIERIVQSLPSLSDQLLIRRALESKRPVRAVLRG</sequence>
<proteinExistence type="predicted"/>
<name>A0A7X6FBD0_9HYPH</name>
<dbReference type="AlphaFoldDB" id="A0A7X6FBD0"/>
<evidence type="ECO:0000313" key="2">
    <source>
        <dbReference type="Proteomes" id="UP000540266"/>
    </source>
</evidence>
<dbReference type="Proteomes" id="UP000540266">
    <property type="component" value="Chromosome"/>
</dbReference>
<reference evidence="1 2" key="1">
    <citation type="submission" date="2020-11" db="EMBL/GenBank/DDBJ databases">
        <title>Indigenous Rhizobia Nodulating Common beans in Western Kenya.</title>
        <authorList>
            <person name="Wekesa C.S."/>
            <person name="Oelmueller R."/>
            <person name="Furch A.C."/>
        </authorList>
    </citation>
    <scope>NUCLEOTIDE SEQUENCE [LARGE SCALE GENOMIC DNA]</scope>
    <source>
        <strain evidence="2">BS3</strain>
    </source>
</reference>
<organism evidence="1 2">
    <name type="scientific">Rhizobium phaseoli</name>
    <dbReference type="NCBI Taxonomy" id="396"/>
    <lineage>
        <taxon>Bacteria</taxon>
        <taxon>Pseudomonadati</taxon>
        <taxon>Pseudomonadota</taxon>
        <taxon>Alphaproteobacteria</taxon>
        <taxon>Hyphomicrobiales</taxon>
        <taxon>Rhizobiaceae</taxon>
        <taxon>Rhizobium/Agrobacterium group</taxon>
        <taxon>Rhizobium</taxon>
    </lineage>
</organism>
<accession>A0A7X6FBD0</accession>